<keyword evidence="7" id="KW-0969">Cilium</keyword>
<evidence type="ECO:0000256" key="3">
    <source>
        <dbReference type="ARBA" id="ARBA00023015"/>
    </source>
</evidence>
<evidence type="ECO:0000256" key="1">
    <source>
        <dbReference type="ARBA" id="ARBA00022741"/>
    </source>
</evidence>
<dbReference type="InterPro" id="IPR010518">
    <property type="entry name" value="FleQ"/>
</dbReference>
<protein>
    <submittedName>
        <fullName evidence="7">Flagellar regulatory protein FleQ</fullName>
    </submittedName>
</protein>
<dbReference type="SMART" id="SM00382">
    <property type="entry name" value="AAA"/>
    <property type="match status" value="1"/>
</dbReference>
<gene>
    <name evidence="7" type="ORF">MNBD_GAMMA22-2141</name>
</gene>
<evidence type="ECO:0000259" key="6">
    <source>
        <dbReference type="PROSITE" id="PS50045"/>
    </source>
</evidence>
<dbReference type="InterPro" id="IPR025943">
    <property type="entry name" value="Sigma_54_int_dom_ATP-bd_2"/>
</dbReference>
<dbReference type="InterPro" id="IPR002197">
    <property type="entry name" value="HTH_Fis"/>
</dbReference>
<dbReference type="GO" id="GO:0043565">
    <property type="term" value="F:sequence-specific DNA binding"/>
    <property type="evidence" value="ECO:0007669"/>
    <property type="project" value="InterPro"/>
</dbReference>
<dbReference type="PROSITE" id="PS50045">
    <property type="entry name" value="SIGMA54_INTERACT_4"/>
    <property type="match status" value="1"/>
</dbReference>
<dbReference type="Pfam" id="PF00158">
    <property type="entry name" value="Sigma54_activat"/>
    <property type="match status" value="1"/>
</dbReference>
<dbReference type="Gene3D" id="3.40.50.300">
    <property type="entry name" value="P-loop containing nucleotide triphosphate hydrolases"/>
    <property type="match status" value="1"/>
</dbReference>
<dbReference type="SUPFAM" id="SSF46689">
    <property type="entry name" value="Homeodomain-like"/>
    <property type="match status" value="1"/>
</dbReference>
<keyword evidence="1" id="KW-0547">Nucleotide-binding</keyword>
<dbReference type="InterPro" id="IPR011006">
    <property type="entry name" value="CheY-like_superfamily"/>
</dbReference>
<proteinExistence type="predicted"/>
<keyword evidence="2" id="KW-0067">ATP-binding</keyword>
<dbReference type="Gene3D" id="1.10.8.60">
    <property type="match status" value="1"/>
</dbReference>
<reference evidence="7" key="1">
    <citation type="submission" date="2018-06" db="EMBL/GenBank/DDBJ databases">
        <authorList>
            <person name="Zhirakovskaya E."/>
        </authorList>
    </citation>
    <scope>NUCLEOTIDE SEQUENCE</scope>
</reference>
<dbReference type="InterPro" id="IPR003593">
    <property type="entry name" value="AAA+_ATPase"/>
</dbReference>
<evidence type="ECO:0000256" key="4">
    <source>
        <dbReference type="ARBA" id="ARBA00023125"/>
    </source>
</evidence>
<dbReference type="Pfam" id="PF02954">
    <property type="entry name" value="HTH_8"/>
    <property type="match status" value="1"/>
</dbReference>
<dbReference type="InterPro" id="IPR025662">
    <property type="entry name" value="Sigma_54_int_dom_ATP-bd_1"/>
</dbReference>
<dbReference type="PANTHER" id="PTHR32071">
    <property type="entry name" value="TRANSCRIPTIONAL REGULATORY PROTEIN"/>
    <property type="match status" value="1"/>
</dbReference>
<feature type="domain" description="Sigma-54 factor interaction" evidence="6">
    <location>
        <begin position="144"/>
        <end position="372"/>
    </location>
</feature>
<organism evidence="7">
    <name type="scientific">hydrothermal vent metagenome</name>
    <dbReference type="NCBI Taxonomy" id="652676"/>
    <lineage>
        <taxon>unclassified sequences</taxon>
        <taxon>metagenomes</taxon>
        <taxon>ecological metagenomes</taxon>
    </lineage>
</organism>
<dbReference type="InterPro" id="IPR027417">
    <property type="entry name" value="P-loop_NTPase"/>
</dbReference>
<accession>A0A3B1A2Y6</accession>
<dbReference type="PRINTS" id="PR01590">
    <property type="entry name" value="HTHFIS"/>
</dbReference>
<keyword evidence="3" id="KW-0805">Transcription regulation</keyword>
<keyword evidence="4" id="KW-0238">DNA-binding</keyword>
<dbReference type="PROSITE" id="PS00676">
    <property type="entry name" value="SIGMA54_INTERACT_2"/>
    <property type="match status" value="1"/>
</dbReference>
<dbReference type="Gene3D" id="3.40.50.2300">
    <property type="match status" value="1"/>
</dbReference>
<dbReference type="AlphaFoldDB" id="A0A3B1A2Y6"/>
<dbReference type="Pfam" id="PF25601">
    <property type="entry name" value="AAA_lid_14"/>
    <property type="match status" value="1"/>
</dbReference>
<dbReference type="GO" id="GO:0006355">
    <property type="term" value="P:regulation of DNA-templated transcription"/>
    <property type="evidence" value="ECO:0007669"/>
    <property type="project" value="InterPro"/>
</dbReference>
<dbReference type="Pfam" id="PF06490">
    <property type="entry name" value="FleQ"/>
    <property type="match status" value="1"/>
</dbReference>
<dbReference type="GO" id="GO:0005524">
    <property type="term" value="F:ATP binding"/>
    <property type="evidence" value="ECO:0007669"/>
    <property type="project" value="UniProtKB-KW"/>
</dbReference>
<dbReference type="CDD" id="cd00009">
    <property type="entry name" value="AAA"/>
    <property type="match status" value="1"/>
</dbReference>
<dbReference type="InterPro" id="IPR002078">
    <property type="entry name" value="Sigma_54_int"/>
</dbReference>
<keyword evidence="5" id="KW-0804">Transcription</keyword>
<dbReference type="FunFam" id="3.40.50.300:FF:000006">
    <property type="entry name" value="DNA-binding transcriptional regulator NtrC"/>
    <property type="match status" value="1"/>
</dbReference>
<sequence length="481" mass="54557">MSTVILVLDKNEQSRTQIAELLRFIDYCTVIEVDGLDSYDHQRKTQAHKDDINIVIFNGTNEETQTVSKLDKIRQHFGNIAILLLHERDSDQTIKKEIVPRIVGTIDIPYKYKQVVHAIHLAEVYNRAQDKTGLDRKPELFRSLVGNSRSIQIVRKSIEQVADSDANVLILGESGTGKEVVARNLHYYSSRTDGPFVPVNCGAIPGDLLESELFGHEKGAFTGAISARQGRFELANGGTLFLDEIGDMPLAMQVKLLRVIQERTFERVGSNKSIESDIRIIAATHRDLEIEIKEGRFREDLYYRLNVFPIEMPPLNKRVEDIPLLINELITRLEHEQRGSTRLTPATIGALCQHHWPGNVRELSNLMERLVIMYPYGVVNIRDLPEKFRGPNDQEQLPIVEFDAIETNKIAINNNVPHISAAGIDLKEHLAELEFNLIKQALDESDGIVAHAAKLLHMRRTTLVEKMRKYGLQRSEQATSI</sequence>
<keyword evidence="7" id="KW-0966">Cell projection</keyword>
<dbReference type="InterPro" id="IPR058031">
    <property type="entry name" value="AAA_lid_NorR"/>
</dbReference>
<evidence type="ECO:0000256" key="2">
    <source>
        <dbReference type="ARBA" id="ARBA00022840"/>
    </source>
</evidence>
<dbReference type="SUPFAM" id="SSF52172">
    <property type="entry name" value="CheY-like"/>
    <property type="match status" value="1"/>
</dbReference>
<dbReference type="EMBL" id="UOFS01000014">
    <property type="protein sequence ID" value="VAW94092.1"/>
    <property type="molecule type" value="Genomic_DNA"/>
</dbReference>
<dbReference type="InterPro" id="IPR009057">
    <property type="entry name" value="Homeodomain-like_sf"/>
</dbReference>
<keyword evidence="7" id="KW-0282">Flagellum</keyword>
<name>A0A3B1A2Y6_9ZZZZ</name>
<dbReference type="Gene3D" id="1.10.10.60">
    <property type="entry name" value="Homeodomain-like"/>
    <property type="match status" value="1"/>
</dbReference>
<dbReference type="SUPFAM" id="SSF52540">
    <property type="entry name" value="P-loop containing nucleoside triphosphate hydrolases"/>
    <property type="match status" value="1"/>
</dbReference>
<dbReference type="InterPro" id="IPR025944">
    <property type="entry name" value="Sigma_54_int_dom_CS"/>
</dbReference>
<dbReference type="PANTHER" id="PTHR32071:SF117">
    <property type="entry name" value="PTS-DEPENDENT DIHYDROXYACETONE KINASE OPERON REGULATORY PROTEIN-RELATED"/>
    <property type="match status" value="1"/>
</dbReference>
<dbReference type="PROSITE" id="PS00688">
    <property type="entry name" value="SIGMA54_INTERACT_3"/>
    <property type="match status" value="1"/>
</dbReference>
<dbReference type="PROSITE" id="PS00675">
    <property type="entry name" value="SIGMA54_INTERACT_1"/>
    <property type="match status" value="1"/>
</dbReference>
<evidence type="ECO:0000256" key="5">
    <source>
        <dbReference type="ARBA" id="ARBA00023163"/>
    </source>
</evidence>
<evidence type="ECO:0000313" key="7">
    <source>
        <dbReference type="EMBL" id="VAW94092.1"/>
    </source>
</evidence>